<comment type="caution">
    <text evidence="7">The sequence shown here is derived from an EMBL/GenBank/DDBJ whole genome shotgun (WGS) entry which is preliminary data.</text>
</comment>
<dbReference type="InterPro" id="IPR045132">
    <property type="entry name" value="UBE4"/>
</dbReference>
<comment type="pathway">
    <text evidence="2">Protein modification; protein ubiquitination.</text>
</comment>
<feature type="non-terminal residue" evidence="7">
    <location>
        <position position="1"/>
    </location>
</feature>
<proteinExistence type="predicted"/>
<dbReference type="Pfam" id="PF10408">
    <property type="entry name" value="Ufd2P_core"/>
    <property type="match status" value="1"/>
</dbReference>
<sequence>VCPSPDAWVALGGCKEPGLISSALSFYRLTAAWMLSIVKGGSKELHLPLPVPCPMDFAMLPEFLVEDLVEFLLYISYQSRSTLSGENLTEIMEFLIVFVGSPLYIKNPYLRSKFVEVLCCWAPLKDFGNRDDLRVTKLKGLIWPWRGLVGERSVVGDAQRAPPPPTALVLYETHPLAVQHMVPSLLRLYVDIEFTGSHNQFYDKFNIRHTIGQLLEVTWKVPVHQKCWMDFSKSEPEFYLKFL</sequence>
<keyword evidence="3" id="KW-0808">Transferase</keyword>
<evidence type="ECO:0000313" key="8">
    <source>
        <dbReference type="Proteomes" id="UP001190700"/>
    </source>
</evidence>
<dbReference type="GO" id="GO:0036503">
    <property type="term" value="P:ERAD pathway"/>
    <property type="evidence" value="ECO:0007669"/>
    <property type="project" value="InterPro"/>
</dbReference>
<reference evidence="7 8" key="1">
    <citation type="journal article" date="2015" name="Genome Biol. Evol.">
        <title>Comparative Genomics of a Bacterivorous Green Alga Reveals Evolutionary Causalities and Consequences of Phago-Mixotrophic Mode of Nutrition.</title>
        <authorList>
            <person name="Burns J.A."/>
            <person name="Paasch A."/>
            <person name="Narechania A."/>
            <person name="Kim E."/>
        </authorList>
    </citation>
    <scope>NUCLEOTIDE SEQUENCE [LARGE SCALE GENOMIC DNA]</scope>
    <source>
        <strain evidence="7 8">PLY_AMNH</strain>
    </source>
</reference>
<gene>
    <name evidence="7" type="ORF">CYMTET_32824</name>
</gene>
<dbReference type="PANTHER" id="PTHR13931:SF2">
    <property type="entry name" value="UBIQUITIN CONJUGATION FACTOR E4 B"/>
    <property type="match status" value="1"/>
</dbReference>
<evidence type="ECO:0000259" key="6">
    <source>
        <dbReference type="Pfam" id="PF10408"/>
    </source>
</evidence>
<dbReference type="AlphaFoldDB" id="A0AAE0FE95"/>
<evidence type="ECO:0000256" key="5">
    <source>
        <dbReference type="ARBA" id="ARBA00023242"/>
    </source>
</evidence>
<protein>
    <recommendedName>
        <fullName evidence="6">Ubiquitin conjugation factor E4 core domain-containing protein</fullName>
    </recommendedName>
</protein>
<dbReference type="GO" id="GO:0005634">
    <property type="term" value="C:nucleus"/>
    <property type="evidence" value="ECO:0007669"/>
    <property type="project" value="UniProtKB-SubCell"/>
</dbReference>
<evidence type="ECO:0000256" key="1">
    <source>
        <dbReference type="ARBA" id="ARBA00004123"/>
    </source>
</evidence>
<dbReference type="GO" id="GO:0000151">
    <property type="term" value="C:ubiquitin ligase complex"/>
    <property type="evidence" value="ECO:0007669"/>
    <property type="project" value="InterPro"/>
</dbReference>
<dbReference type="EMBL" id="LGRX02019813">
    <property type="protein sequence ID" value="KAK3258117.1"/>
    <property type="molecule type" value="Genomic_DNA"/>
</dbReference>
<dbReference type="InterPro" id="IPR019474">
    <property type="entry name" value="Ub_conjug_fac_E4_core"/>
</dbReference>
<evidence type="ECO:0000256" key="3">
    <source>
        <dbReference type="ARBA" id="ARBA00022679"/>
    </source>
</evidence>
<feature type="non-terminal residue" evidence="7">
    <location>
        <position position="243"/>
    </location>
</feature>
<dbReference type="GO" id="GO:0034450">
    <property type="term" value="F:ubiquitin-ubiquitin ligase activity"/>
    <property type="evidence" value="ECO:0007669"/>
    <property type="project" value="InterPro"/>
</dbReference>
<dbReference type="GO" id="GO:0005737">
    <property type="term" value="C:cytoplasm"/>
    <property type="evidence" value="ECO:0007669"/>
    <property type="project" value="TreeGrafter"/>
</dbReference>
<dbReference type="GO" id="GO:0000209">
    <property type="term" value="P:protein polyubiquitination"/>
    <property type="evidence" value="ECO:0007669"/>
    <property type="project" value="TreeGrafter"/>
</dbReference>
<keyword evidence="4" id="KW-0833">Ubl conjugation pathway</keyword>
<dbReference type="Proteomes" id="UP001190700">
    <property type="component" value="Unassembled WGS sequence"/>
</dbReference>
<name>A0AAE0FE95_9CHLO</name>
<dbReference type="GO" id="GO:0006511">
    <property type="term" value="P:ubiquitin-dependent protein catabolic process"/>
    <property type="evidence" value="ECO:0007669"/>
    <property type="project" value="InterPro"/>
</dbReference>
<keyword evidence="5" id="KW-0539">Nucleus</keyword>
<evidence type="ECO:0000313" key="7">
    <source>
        <dbReference type="EMBL" id="KAK3258117.1"/>
    </source>
</evidence>
<evidence type="ECO:0000256" key="4">
    <source>
        <dbReference type="ARBA" id="ARBA00022786"/>
    </source>
</evidence>
<accession>A0AAE0FE95</accession>
<organism evidence="7 8">
    <name type="scientific">Cymbomonas tetramitiformis</name>
    <dbReference type="NCBI Taxonomy" id="36881"/>
    <lineage>
        <taxon>Eukaryota</taxon>
        <taxon>Viridiplantae</taxon>
        <taxon>Chlorophyta</taxon>
        <taxon>Pyramimonadophyceae</taxon>
        <taxon>Pyramimonadales</taxon>
        <taxon>Pyramimonadaceae</taxon>
        <taxon>Cymbomonas</taxon>
    </lineage>
</organism>
<dbReference type="PANTHER" id="PTHR13931">
    <property type="entry name" value="UBIQUITINATION FACTOR E4"/>
    <property type="match status" value="1"/>
</dbReference>
<keyword evidence="8" id="KW-1185">Reference proteome</keyword>
<evidence type="ECO:0000256" key="2">
    <source>
        <dbReference type="ARBA" id="ARBA00004906"/>
    </source>
</evidence>
<comment type="subcellular location">
    <subcellularLocation>
        <location evidence="1">Nucleus</location>
    </subcellularLocation>
</comment>
<feature type="domain" description="Ubiquitin conjugation factor E4 core" evidence="6">
    <location>
        <begin position="15"/>
        <end position="242"/>
    </location>
</feature>